<keyword evidence="4 8" id="KW-0057">Aromatic amino acid biosynthesis</keyword>
<feature type="domain" description="Prephenate dehydratase" evidence="9">
    <location>
        <begin position="2"/>
        <end position="178"/>
    </location>
</feature>
<keyword evidence="6 8" id="KW-0456">Lyase</keyword>
<dbReference type="GO" id="GO:0004664">
    <property type="term" value="F:prephenate dehydratase activity"/>
    <property type="evidence" value="ECO:0007669"/>
    <property type="project" value="UniProtKB-UniRule"/>
</dbReference>
<dbReference type="Pfam" id="PF00800">
    <property type="entry name" value="PDT"/>
    <property type="match status" value="1"/>
</dbReference>
<dbReference type="CDD" id="cd04905">
    <property type="entry name" value="ACT_CM-PDT"/>
    <property type="match status" value="1"/>
</dbReference>
<protein>
    <recommendedName>
        <fullName evidence="2 8">Prephenate dehydratase</fullName>
        <shortName evidence="8">PDT</shortName>
        <ecNumber evidence="2 8">4.2.1.51</ecNumber>
    </recommendedName>
</protein>
<dbReference type="GO" id="GO:0009094">
    <property type="term" value="P:L-phenylalanine biosynthetic process"/>
    <property type="evidence" value="ECO:0007669"/>
    <property type="project" value="UniProtKB-UniPathway"/>
</dbReference>
<proteinExistence type="predicted"/>
<keyword evidence="3 8" id="KW-0028">Amino-acid biosynthesis</keyword>
<dbReference type="Gene3D" id="3.30.70.260">
    <property type="match status" value="1"/>
</dbReference>
<organism evidence="11 12">
    <name type="scientific">bacterium (Candidatus Blackallbacteria) CG17_big_fil_post_rev_8_21_14_2_50_48_46</name>
    <dbReference type="NCBI Taxonomy" id="2014261"/>
    <lineage>
        <taxon>Bacteria</taxon>
        <taxon>Candidatus Blackallbacteria</taxon>
    </lineage>
</organism>
<dbReference type="InterPro" id="IPR002912">
    <property type="entry name" value="ACT_dom"/>
</dbReference>
<sequence>MKIAFQGVRGANSEVGIRQHFGQKVEPVGYAYSEEVFEAVLNGECALGYVPVENSIAGNVAINMDLLYRQPVSIIAEDYVPIRHCLLAMPGVKQEEIREVVSHPVALAQCRPFIQHHQLKDTPDFDTAGAAMHVSQRQERQVAAIAPELCAEIYGLEILNRSIQQVKLNITRFVVFAPPSQVSHDLKQEKTSLAFTARHQPGSLVTCLEQFSRHGLNLTRLESRPIPENPFAYIFFVDFLGAPDQEAVRDCLAAMSLSAQFIKILGAYPQAASPPGL</sequence>
<dbReference type="InterPro" id="IPR045865">
    <property type="entry name" value="ACT-like_dom_sf"/>
</dbReference>
<dbReference type="UniPathway" id="UPA00121">
    <property type="reaction ID" value="UER00345"/>
</dbReference>
<dbReference type="EC" id="4.2.1.51" evidence="2 8"/>
<dbReference type="Gene3D" id="3.40.190.10">
    <property type="entry name" value="Periplasmic binding protein-like II"/>
    <property type="match status" value="2"/>
</dbReference>
<evidence type="ECO:0000313" key="11">
    <source>
        <dbReference type="EMBL" id="PIW15003.1"/>
    </source>
</evidence>
<evidence type="ECO:0000313" key="12">
    <source>
        <dbReference type="Proteomes" id="UP000231019"/>
    </source>
</evidence>
<dbReference type="EMBL" id="PFFQ01000054">
    <property type="protein sequence ID" value="PIW15003.1"/>
    <property type="molecule type" value="Genomic_DNA"/>
</dbReference>
<evidence type="ECO:0000256" key="3">
    <source>
        <dbReference type="ARBA" id="ARBA00022605"/>
    </source>
</evidence>
<dbReference type="PANTHER" id="PTHR21022">
    <property type="entry name" value="PREPHENATE DEHYDRATASE P PROTEIN"/>
    <property type="match status" value="1"/>
</dbReference>
<dbReference type="PROSITE" id="PS51671">
    <property type="entry name" value="ACT"/>
    <property type="match status" value="1"/>
</dbReference>
<dbReference type="CDD" id="cd13631">
    <property type="entry name" value="PBP2_Ct-PDT_like"/>
    <property type="match status" value="1"/>
</dbReference>
<dbReference type="SUPFAM" id="SSF53850">
    <property type="entry name" value="Periplasmic binding protein-like II"/>
    <property type="match status" value="1"/>
</dbReference>
<dbReference type="InterPro" id="IPR018528">
    <property type="entry name" value="Preph_deHydtase_CS"/>
</dbReference>
<evidence type="ECO:0000256" key="1">
    <source>
        <dbReference type="ARBA" id="ARBA00004741"/>
    </source>
</evidence>
<dbReference type="PROSITE" id="PS00858">
    <property type="entry name" value="PREPHENATE_DEHYDR_2"/>
    <property type="match status" value="1"/>
</dbReference>
<evidence type="ECO:0000256" key="8">
    <source>
        <dbReference type="RuleBase" id="RU361254"/>
    </source>
</evidence>
<gene>
    <name evidence="8" type="primary">pheA</name>
    <name evidence="11" type="ORF">COW36_18935</name>
</gene>
<evidence type="ECO:0000259" key="10">
    <source>
        <dbReference type="PROSITE" id="PS51671"/>
    </source>
</evidence>
<dbReference type="AlphaFoldDB" id="A0A2M7FZY8"/>
<evidence type="ECO:0000256" key="4">
    <source>
        <dbReference type="ARBA" id="ARBA00023141"/>
    </source>
</evidence>
<dbReference type="Proteomes" id="UP000231019">
    <property type="component" value="Unassembled WGS sequence"/>
</dbReference>
<dbReference type="NCBIfam" id="NF008865">
    <property type="entry name" value="PRK11898.1"/>
    <property type="match status" value="1"/>
</dbReference>
<accession>A0A2M7FZY8</accession>
<evidence type="ECO:0000256" key="7">
    <source>
        <dbReference type="ARBA" id="ARBA00047848"/>
    </source>
</evidence>
<dbReference type="GO" id="GO:0005737">
    <property type="term" value="C:cytoplasm"/>
    <property type="evidence" value="ECO:0007669"/>
    <property type="project" value="TreeGrafter"/>
</dbReference>
<dbReference type="InterPro" id="IPR001086">
    <property type="entry name" value="Preph_deHydtase"/>
</dbReference>
<evidence type="ECO:0000256" key="6">
    <source>
        <dbReference type="ARBA" id="ARBA00023239"/>
    </source>
</evidence>
<reference evidence="11 12" key="1">
    <citation type="submission" date="2017-09" db="EMBL/GenBank/DDBJ databases">
        <title>Depth-based differentiation of microbial function through sediment-hosted aquifers and enrichment of novel symbionts in the deep terrestrial subsurface.</title>
        <authorList>
            <person name="Probst A.J."/>
            <person name="Ladd B."/>
            <person name="Jarett J.K."/>
            <person name="Geller-Mcgrath D.E."/>
            <person name="Sieber C.M."/>
            <person name="Emerson J.B."/>
            <person name="Anantharaman K."/>
            <person name="Thomas B.C."/>
            <person name="Malmstrom R."/>
            <person name="Stieglmeier M."/>
            <person name="Klingl A."/>
            <person name="Woyke T."/>
            <person name="Ryan C.M."/>
            <person name="Banfield J.F."/>
        </authorList>
    </citation>
    <scope>NUCLEOTIDE SEQUENCE [LARGE SCALE GENOMIC DNA]</scope>
    <source>
        <strain evidence="11">CG17_big_fil_post_rev_8_21_14_2_50_48_46</strain>
    </source>
</reference>
<comment type="catalytic activity">
    <reaction evidence="7 8">
        <text>prephenate + H(+) = 3-phenylpyruvate + CO2 + H2O</text>
        <dbReference type="Rhea" id="RHEA:21648"/>
        <dbReference type="ChEBI" id="CHEBI:15377"/>
        <dbReference type="ChEBI" id="CHEBI:15378"/>
        <dbReference type="ChEBI" id="CHEBI:16526"/>
        <dbReference type="ChEBI" id="CHEBI:18005"/>
        <dbReference type="ChEBI" id="CHEBI:29934"/>
        <dbReference type="EC" id="4.2.1.51"/>
    </reaction>
</comment>
<keyword evidence="5 8" id="KW-0584">Phenylalanine biosynthesis</keyword>
<evidence type="ECO:0000259" key="9">
    <source>
        <dbReference type="PROSITE" id="PS51171"/>
    </source>
</evidence>
<name>A0A2M7FZY8_9BACT</name>
<evidence type="ECO:0000256" key="2">
    <source>
        <dbReference type="ARBA" id="ARBA00013147"/>
    </source>
</evidence>
<evidence type="ECO:0000256" key="5">
    <source>
        <dbReference type="ARBA" id="ARBA00023222"/>
    </source>
</evidence>
<dbReference type="PROSITE" id="PS51171">
    <property type="entry name" value="PREPHENATE_DEHYDR_3"/>
    <property type="match status" value="1"/>
</dbReference>
<feature type="domain" description="ACT" evidence="10">
    <location>
        <begin position="192"/>
        <end position="269"/>
    </location>
</feature>
<dbReference type="PANTHER" id="PTHR21022:SF19">
    <property type="entry name" value="PREPHENATE DEHYDRATASE-RELATED"/>
    <property type="match status" value="1"/>
</dbReference>
<comment type="pathway">
    <text evidence="1 8">Amino-acid biosynthesis; L-phenylalanine biosynthesis; phenylpyruvate from prephenate: step 1/1.</text>
</comment>
<comment type="caution">
    <text evidence="11">The sequence shown here is derived from an EMBL/GenBank/DDBJ whole genome shotgun (WGS) entry which is preliminary data.</text>
</comment>
<dbReference type="SUPFAM" id="SSF55021">
    <property type="entry name" value="ACT-like"/>
    <property type="match status" value="1"/>
</dbReference>